<dbReference type="InterPro" id="IPR003593">
    <property type="entry name" value="AAA+_ATPase"/>
</dbReference>
<dbReference type="GO" id="GO:0016020">
    <property type="term" value="C:membrane"/>
    <property type="evidence" value="ECO:0007669"/>
    <property type="project" value="InterPro"/>
</dbReference>
<reference evidence="7" key="1">
    <citation type="submission" date="2017-08" db="EMBL/GenBank/DDBJ databases">
        <title>A dynamic microbial community with high functional redundancy inhabits the cold, oxic subseafloor aquifer.</title>
        <authorList>
            <person name="Tully B.J."/>
            <person name="Wheat C.G."/>
            <person name="Glazer B.T."/>
            <person name="Huber J.A."/>
        </authorList>
    </citation>
    <scope>NUCLEOTIDE SEQUENCE [LARGE SCALE GENOMIC DNA]</scope>
</reference>
<dbReference type="SMART" id="SM00382">
    <property type="entry name" value="AAA"/>
    <property type="match status" value="1"/>
</dbReference>
<keyword evidence="2" id="KW-0813">Transport</keyword>
<keyword evidence="3" id="KW-0547">Nucleotide-binding</keyword>
<organism evidence="6 7">
    <name type="scientific">SAR86 cluster bacterium</name>
    <dbReference type="NCBI Taxonomy" id="2030880"/>
    <lineage>
        <taxon>Bacteria</taxon>
        <taxon>Pseudomonadati</taxon>
        <taxon>Pseudomonadota</taxon>
        <taxon>Gammaproteobacteria</taxon>
        <taxon>SAR86 cluster</taxon>
    </lineage>
</organism>
<evidence type="ECO:0000259" key="5">
    <source>
        <dbReference type="PROSITE" id="PS50893"/>
    </source>
</evidence>
<dbReference type="PANTHER" id="PTHR46743:SF2">
    <property type="entry name" value="TEICHOIC ACIDS EXPORT ATP-BINDING PROTEIN TAGH"/>
    <property type="match status" value="1"/>
</dbReference>
<name>A0A2A4MRE4_9GAMM</name>
<evidence type="ECO:0000256" key="4">
    <source>
        <dbReference type="ARBA" id="ARBA00022840"/>
    </source>
</evidence>
<feature type="domain" description="ABC transporter" evidence="5">
    <location>
        <begin position="22"/>
        <end position="244"/>
    </location>
</feature>
<dbReference type="Proteomes" id="UP000218172">
    <property type="component" value="Unassembled WGS sequence"/>
</dbReference>
<proteinExistence type="inferred from homology"/>
<evidence type="ECO:0000256" key="2">
    <source>
        <dbReference type="ARBA" id="ARBA00022448"/>
    </source>
</evidence>
<protein>
    <submittedName>
        <fullName evidence="6">ABC transporter</fullName>
    </submittedName>
</protein>
<gene>
    <name evidence="6" type="ORF">COC19_03120</name>
</gene>
<keyword evidence="4" id="KW-0067">ATP-binding</keyword>
<dbReference type="AlphaFoldDB" id="A0A2A4MRE4"/>
<dbReference type="Pfam" id="PF00005">
    <property type="entry name" value="ABC_tran"/>
    <property type="match status" value="1"/>
</dbReference>
<dbReference type="InterPro" id="IPR027417">
    <property type="entry name" value="P-loop_NTPase"/>
</dbReference>
<accession>A0A2A4MRE4</accession>
<evidence type="ECO:0000313" key="7">
    <source>
        <dbReference type="Proteomes" id="UP000218172"/>
    </source>
</evidence>
<dbReference type="GO" id="GO:0005524">
    <property type="term" value="F:ATP binding"/>
    <property type="evidence" value="ECO:0007669"/>
    <property type="project" value="UniProtKB-KW"/>
</dbReference>
<evidence type="ECO:0000256" key="1">
    <source>
        <dbReference type="ARBA" id="ARBA00005417"/>
    </source>
</evidence>
<dbReference type="PANTHER" id="PTHR46743">
    <property type="entry name" value="TEICHOIC ACIDS EXPORT ATP-BINDING PROTEIN TAGH"/>
    <property type="match status" value="1"/>
</dbReference>
<dbReference type="InterPro" id="IPR050683">
    <property type="entry name" value="Bact_Polysacc_Export_ATP-bd"/>
</dbReference>
<dbReference type="GO" id="GO:0016887">
    <property type="term" value="F:ATP hydrolysis activity"/>
    <property type="evidence" value="ECO:0007669"/>
    <property type="project" value="InterPro"/>
</dbReference>
<dbReference type="InterPro" id="IPR003439">
    <property type="entry name" value="ABC_transporter-like_ATP-bd"/>
</dbReference>
<comment type="similarity">
    <text evidence="1">Belongs to the ABC transporter superfamily.</text>
</comment>
<evidence type="ECO:0000256" key="3">
    <source>
        <dbReference type="ARBA" id="ARBA00022741"/>
    </source>
</evidence>
<dbReference type="EMBL" id="NVQR01000042">
    <property type="protein sequence ID" value="PCH62284.1"/>
    <property type="molecule type" value="Genomic_DNA"/>
</dbReference>
<evidence type="ECO:0000313" key="6">
    <source>
        <dbReference type="EMBL" id="PCH62284.1"/>
    </source>
</evidence>
<dbReference type="PROSITE" id="PS00211">
    <property type="entry name" value="ABC_TRANSPORTER_1"/>
    <property type="match status" value="1"/>
</dbReference>
<dbReference type="SUPFAM" id="SSF52540">
    <property type="entry name" value="P-loop containing nucleoside triphosphate hydrolases"/>
    <property type="match status" value="1"/>
</dbReference>
<dbReference type="CDD" id="cd03220">
    <property type="entry name" value="ABC_KpsT_Wzt"/>
    <property type="match status" value="1"/>
</dbReference>
<dbReference type="GO" id="GO:0140359">
    <property type="term" value="F:ABC-type transporter activity"/>
    <property type="evidence" value="ECO:0007669"/>
    <property type="project" value="InterPro"/>
</dbReference>
<sequence>MVPRILVENLHKQFKIYARPQDRLAELILRRPRHQLYHVLDDISFSVKDGKSLGIIGDNGAGKSTLLKLLVGTLQPTSGSISVRGQVAALLELGAGFHPEFTGRKNIFLNASLLGVPDDDIAALEQDIIEFSELDYFIDRPVKTYSSGMFVRLAFSIATMVRPDILVIDEALSVGDMAFQKKCVTRMNEFRQQQKTMVFCSHSMFHIQELCDTAIWIHKGRIMEMGDSEEVVGKYEDFANNKKTYHSISEDIPSEPETSGDEGAAADKDIKKADCRITHLSVKSTSGKELTSITPLSDVLLEMEVEVLVDNMQGNFGFAFMRSSEEPVASFLTTDVKGVSKGPYHAGDKFTVSLTVRKIAMRIGQFYVLGGVADASGLLWYETKFSKLLQIEANKGVGPLIMESSWQVKKS</sequence>
<comment type="caution">
    <text evidence="6">The sequence shown here is derived from an EMBL/GenBank/DDBJ whole genome shotgun (WGS) entry which is preliminary data.</text>
</comment>
<dbReference type="InterPro" id="IPR015860">
    <property type="entry name" value="ABC_transpr_TagH-like"/>
</dbReference>
<dbReference type="PROSITE" id="PS50893">
    <property type="entry name" value="ABC_TRANSPORTER_2"/>
    <property type="match status" value="1"/>
</dbReference>
<dbReference type="Gene3D" id="3.40.50.300">
    <property type="entry name" value="P-loop containing nucleotide triphosphate hydrolases"/>
    <property type="match status" value="1"/>
</dbReference>
<dbReference type="InterPro" id="IPR017871">
    <property type="entry name" value="ABC_transporter-like_CS"/>
</dbReference>